<dbReference type="SUPFAM" id="SSF54637">
    <property type="entry name" value="Thioesterase/thiol ester dehydrase-isomerase"/>
    <property type="match status" value="1"/>
</dbReference>
<keyword evidence="5" id="KW-0963">Cytoplasm</keyword>
<comment type="catalytic activity">
    <reaction evidence="13">
        <text>(5Z,8Z,11Z,14Z)-eicosatetraenoyl-CoA + H2O = (5Z,8Z,11Z,14Z)-eicosatetraenoate + CoA + H(+)</text>
        <dbReference type="Rhea" id="RHEA:40151"/>
        <dbReference type="ChEBI" id="CHEBI:15377"/>
        <dbReference type="ChEBI" id="CHEBI:15378"/>
        <dbReference type="ChEBI" id="CHEBI:32395"/>
        <dbReference type="ChEBI" id="CHEBI:57287"/>
        <dbReference type="ChEBI" id="CHEBI:57368"/>
    </reaction>
    <physiologicalReaction direction="left-to-right" evidence="13">
        <dbReference type="Rhea" id="RHEA:40152"/>
    </physiologicalReaction>
</comment>
<evidence type="ECO:0000256" key="23">
    <source>
        <dbReference type="ARBA" id="ARBA00048180"/>
    </source>
</evidence>
<comment type="catalytic activity">
    <reaction evidence="21">
        <text>decanoyl-CoA + H2O = decanoate + CoA + H(+)</text>
        <dbReference type="Rhea" id="RHEA:40059"/>
        <dbReference type="ChEBI" id="CHEBI:15377"/>
        <dbReference type="ChEBI" id="CHEBI:15378"/>
        <dbReference type="ChEBI" id="CHEBI:27689"/>
        <dbReference type="ChEBI" id="CHEBI:57287"/>
        <dbReference type="ChEBI" id="CHEBI:61430"/>
    </reaction>
    <physiologicalReaction direction="left-to-right" evidence="21">
        <dbReference type="Rhea" id="RHEA:40060"/>
    </physiologicalReaction>
</comment>
<comment type="catalytic activity">
    <reaction evidence="19">
        <text>octanoyl-CoA + H2O = octanoate + CoA + H(+)</text>
        <dbReference type="Rhea" id="RHEA:30143"/>
        <dbReference type="ChEBI" id="CHEBI:15377"/>
        <dbReference type="ChEBI" id="CHEBI:15378"/>
        <dbReference type="ChEBI" id="CHEBI:25646"/>
        <dbReference type="ChEBI" id="CHEBI:57287"/>
        <dbReference type="ChEBI" id="CHEBI:57386"/>
    </reaction>
    <physiologicalReaction direction="left-to-right" evidence="19">
        <dbReference type="Rhea" id="RHEA:30144"/>
    </physiologicalReaction>
</comment>
<evidence type="ECO:0000256" key="5">
    <source>
        <dbReference type="ARBA" id="ARBA00022490"/>
    </source>
</evidence>
<keyword evidence="24" id="KW-0812">Transmembrane</keyword>
<keyword evidence="11 24" id="KW-0472">Membrane</keyword>
<dbReference type="EC" id="3.1.2.2" evidence="16"/>
<evidence type="ECO:0000256" key="10">
    <source>
        <dbReference type="ARBA" id="ARBA00023098"/>
    </source>
</evidence>
<feature type="domain" description="Thioesterase" evidence="25">
    <location>
        <begin position="55"/>
        <end position="133"/>
    </location>
</feature>
<evidence type="ECO:0000256" key="21">
    <source>
        <dbReference type="ARBA" id="ARBA00047969"/>
    </source>
</evidence>
<gene>
    <name evidence="26" type="ordered locus">Despr_0735</name>
</gene>
<comment type="catalytic activity">
    <reaction evidence="14">
        <text>(9Z)-octadecenoyl-CoA + H2O = (9Z)-octadecenoate + CoA + H(+)</text>
        <dbReference type="Rhea" id="RHEA:40139"/>
        <dbReference type="ChEBI" id="CHEBI:15377"/>
        <dbReference type="ChEBI" id="CHEBI:15378"/>
        <dbReference type="ChEBI" id="CHEBI:30823"/>
        <dbReference type="ChEBI" id="CHEBI:57287"/>
        <dbReference type="ChEBI" id="CHEBI:57387"/>
    </reaction>
    <physiologicalReaction direction="left-to-right" evidence="14">
        <dbReference type="Rhea" id="RHEA:40140"/>
    </physiologicalReaction>
</comment>
<evidence type="ECO:0000256" key="8">
    <source>
        <dbReference type="ARBA" id="ARBA00022832"/>
    </source>
</evidence>
<dbReference type="GO" id="GO:0005737">
    <property type="term" value="C:cytoplasm"/>
    <property type="evidence" value="ECO:0007669"/>
    <property type="project" value="UniProtKB-SubCell"/>
</dbReference>
<keyword evidence="7" id="KW-0378">Hydrolase</keyword>
<dbReference type="InterPro" id="IPR052365">
    <property type="entry name" value="THEM4/THEM5_acyl-CoA_thioest"/>
</dbReference>
<dbReference type="GO" id="GO:0016790">
    <property type="term" value="F:thiolester hydrolase activity"/>
    <property type="evidence" value="ECO:0007669"/>
    <property type="project" value="UniProtKB-ARBA"/>
</dbReference>
<comment type="similarity">
    <text evidence="15">Belongs to the THEM4/THEM5 thioesterase family.</text>
</comment>
<evidence type="ECO:0000313" key="27">
    <source>
        <dbReference type="Proteomes" id="UP000006365"/>
    </source>
</evidence>
<evidence type="ECO:0000256" key="19">
    <source>
        <dbReference type="ARBA" id="ARBA00047588"/>
    </source>
</evidence>
<evidence type="ECO:0000256" key="14">
    <source>
        <dbReference type="ARBA" id="ARBA00037002"/>
    </source>
</evidence>
<evidence type="ECO:0000256" key="3">
    <source>
        <dbReference type="ARBA" id="ARBA00004632"/>
    </source>
</evidence>
<keyword evidence="12" id="KW-0966">Cell projection</keyword>
<keyword evidence="10" id="KW-0443">Lipid metabolism</keyword>
<keyword evidence="4" id="KW-1003">Cell membrane</keyword>
<sequence>MSEPAFQDQYPDDYAHCYGCGRLHAEGHHLKSYWDGEETVCRYTPDPKYTGGFPGFLYGGMIASLIDCHGAGTAAAAKARQDGKPISRFVTASLKVDYLAPTPINTELEIRGKVVEIKGRKVIVDLVVFAAGTTCATGTVVMVQLKEQN</sequence>
<evidence type="ECO:0000256" key="9">
    <source>
        <dbReference type="ARBA" id="ARBA00022946"/>
    </source>
</evidence>
<keyword evidence="24" id="KW-1133">Transmembrane helix</keyword>
<comment type="catalytic activity">
    <reaction evidence="20">
        <text>hexadecanoyl-CoA + H2O = hexadecanoate + CoA + H(+)</text>
        <dbReference type="Rhea" id="RHEA:16645"/>
        <dbReference type="ChEBI" id="CHEBI:7896"/>
        <dbReference type="ChEBI" id="CHEBI:15377"/>
        <dbReference type="ChEBI" id="CHEBI:15378"/>
        <dbReference type="ChEBI" id="CHEBI:57287"/>
        <dbReference type="ChEBI" id="CHEBI:57379"/>
        <dbReference type="EC" id="3.1.2.2"/>
    </reaction>
    <physiologicalReaction direction="left-to-right" evidence="20">
        <dbReference type="Rhea" id="RHEA:16646"/>
    </physiologicalReaction>
</comment>
<protein>
    <recommendedName>
        <fullName evidence="17">Acyl-coenzyme A thioesterase THEM4</fullName>
        <ecNumber evidence="16">3.1.2.2</ecNumber>
    </recommendedName>
    <alternativeName>
        <fullName evidence="18">Thioesterase superfamily member 4</fullName>
    </alternativeName>
</protein>
<name>A0A7U3YK79_DESPD</name>
<evidence type="ECO:0000256" key="11">
    <source>
        <dbReference type="ARBA" id="ARBA00023136"/>
    </source>
</evidence>
<evidence type="ECO:0000256" key="20">
    <source>
        <dbReference type="ARBA" id="ARBA00047734"/>
    </source>
</evidence>
<dbReference type="GO" id="GO:0016020">
    <property type="term" value="C:membrane"/>
    <property type="evidence" value="ECO:0007669"/>
    <property type="project" value="UniProtKB-SubCell"/>
</dbReference>
<evidence type="ECO:0000313" key="26">
    <source>
        <dbReference type="EMBL" id="ADW16910.1"/>
    </source>
</evidence>
<comment type="catalytic activity">
    <reaction evidence="23">
        <text>tetradecanoyl-CoA + H2O = tetradecanoate + CoA + H(+)</text>
        <dbReference type="Rhea" id="RHEA:40119"/>
        <dbReference type="ChEBI" id="CHEBI:15377"/>
        <dbReference type="ChEBI" id="CHEBI:15378"/>
        <dbReference type="ChEBI" id="CHEBI:30807"/>
        <dbReference type="ChEBI" id="CHEBI:57287"/>
        <dbReference type="ChEBI" id="CHEBI:57385"/>
    </reaction>
    <physiologicalReaction direction="left-to-right" evidence="23">
        <dbReference type="Rhea" id="RHEA:40120"/>
    </physiologicalReaction>
</comment>
<comment type="subcellular location">
    <subcellularLocation>
        <location evidence="3">Cell projection</location>
        <location evidence="3">Ruffle membrane</location>
    </subcellularLocation>
    <subcellularLocation>
        <location evidence="2">Cytoplasm</location>
    </subcellularLocation>
    <subcellularLocation>
        <location evidence="1">Membrane</location>
        <topology evidence="1">Peripheral membrane protein</topology>
    </subcellularLocation>
</comment>
<evidence type="ECO:0000256" key="12">
    <source>
        <dbReference type="ARBA" id="ARBA00023273"/>
    </source>
</evidence>
<dbReference type="Proteomes" id="UP000006365">
    <property type="component" value="Chromosome"/>
</dbReference>
<dbReference type="EMBL" id="CP002364">
    <property type="protein sequence ID" value="ADW16910.1"/>
    <property type="molecule type" value="Genomic_DNA"/>
</dbReference>
<proteinExistence type="inferred from homology"/>
<accession>A0A7U3YK79</accession>
<reference evidence="26 27" key="1">
    <citation type="journal article" date="2011" name="Stand. Genomic Sci.">
        <title>Complete genome sequence of Desulfobulbus propionicus type strain (1pr3).</title>
        <authorList>
            <person name="Pagani I."/>
            <person name="Lapidus A."/>
            <person name="Nolan M."/>
            <person name="Lucas S."/>
            <person name="Hammon N."/>
            <person name="Deshpande S."/>
            <person name="Cheng J.F."/>
            <person name="Chertkov O."/>
            <person name="Davenport K."/>
            <person name="Tapia R."/>
            <person name="Han C."/>
            <person name="Goodwin L."/>
            <person name="Pitluck S."/>
            <person name="Liolios K."/>
            <person name="Mavromatis K."/>
            <person name="Ivanova N."/>
            <person name="Mikhailova N."/>
            <person name="Pati A."/>
            <person name="Chen A."/>
            <person name="Palaniappan K."/>
            <person name="Land M."/>
            <person name="Hauser L."/>
            <person name="Chang Y.J."/>
            <person name="Jeffries C.D."/>
            <person name="Detter J.C."/>
            <person name="Brambilla E."/>
            <person name="Kannan K.P."/>
            <person name="Djao O.D."/>
            <person name="Rohde M."/>
            <person name="Pukall R."/>
            <person name="Spring S."/>
            <person name="Goker M."/>
            <person name="Sikorski J."/>
            <person name="Woyke T."/>
            <person name="Bristow J."/>
            <person name="Eisen J.A."/>
            <person name="Markowitz V."/>
            <person name="Hugenholtz P."/>
            <person name="Kyrpides N.C."/>
            <person name="Klenk H.P."/>
        </authorList>
    </citation>
    <scope>NUCLEOTIDE SEQUENCE [LARGE SCALE GENOMIC DNA]</scope>
    <source>
        <strain evidence="27">ATCC 33891 / DSM 2032 / 1pr3</strain>
    </source>
</reference>
<evidence type="ECO:0000256" key="2">
    <source>
        <dbReference type="ARBA" id="ARBA00004496"/>
    </source>
</evidence>
<comment type="catalytic activity">
    <reaction evidence="22">
        <text>dodecanoyl-CoA + H2O = dodecanoate + CoA + H(+)</text>
        <dbReference type="Rhea" id="RHEA:30135"/>
        <dbReference type="ChEBI" id="CHEBI:15377"/>
        <dbReference type="ChEBI" id="CHEBI:15378"/>
        <dbReference type="ChEBI" id="CHEBI:18262"/>
        <dbReference type="ChEBI" id="CHEBI:57287"/>
        <dbReference type="ChEBI" id="CHEBI:57375"/>
    </reaction>
    <physiologicalReaction direction="left-to-right" evidence="22">
        <dbReference type="Rhea" id="RHEA:30136"/>
    </physiologicalReaction>
</comment>
<dbReference type="PANTHER" id="PTHR12418">
    <property type="entry name" value="ACYL-COENZYME A THIOESTERASE THEM4"/>
    <property type="match status" value="1"/>
</dbReference>
<evidence type="ECO:0000256" key="17">
    <source>
        <dbReference type="ARBA" id="ARBA00040123"/>
    </source>
</evidence>
<evidence type="ECO:0000256" key="16">
    <source>
        <dbReference type="ARBA" id="ARBA00038848"/>
    </source>
</evidence>
<evidence type="ECO:0000256" key="4">
    <source>
        <dbReference type="ARBA" id="ARBA00022475"/>
    </source>
</evidence>
<dbReference type="Gene3D" id="3.10.129.10">
    <property type="entry name" value="Hotdog Thioesterase"/>
    <property type="match status" value="1"/>
</dbReference>
<organism evidence="26 27">
    <name type="scientific">Desulfobulbus propionicus (strain ATCC 33891 / DSM 2032 / VKM B-1956 / 1pr3)</name>
    <dbReference type="NCBI Taxonomy" id="577650"/>
    <lineage>
        <taxon>Bacteria</taxon>
        <taxon>Pseudomonadati</taxon>
        <taxon>Thermodesulfobacteriota</taxon>
        <taxon>Desulfobulbia</taxon>
        <taxon>Desulfobulbales</taxon>
        <taxon>Desulfobulbaceae</taxon>
        <taxon>Desulfobulbus</taxon>
    </lineage>
</organism>
<dbReference type="GO" id="GO:0006631">
    <property type="term" value="P:fatty acid metabolic process"/>
    <property type="evidence" value="ECO:0007669"/>
    <property type="project" value="UniProtKB-KW"/>
</dbReference>
<dbReference type="PANTHER" id="PTHR12418:SF19">
    <property type="entry name" value="ACYL-COENZYME A THIOESTERASE THEM4"/>
    <property type="match status" value="1"/>
</dbReference>
<evidence type="ECO:0000256" key="24">
    <source>
        <dbReference type="SAM" id="Phobius"/>
    </source>
</evidence>
<dbReference type="InterPro" id="IPR006683">
    <property type="entry name" value="Thioestr_dom"/>
</dbReference>
<dbReference type="InterPro" id="IPR029069">
    <property type="entry name" value="HotDog_dom_sf"/>
</dbReference>
<evidence type="ECO:0000256" key="1">
    <source>
        <dbReference type="ARBA" id="ARBA00004170"/>
    </source>
</evidence>
<evidence type="ECO:0000256" key="18">
    <source>
        <dbReference type="ARBA" id="ARBA00043210"/>
    </source>
</evidence>
<dbReference type="RefSeq" id="WP_015723455.1">
    <property type="nucleotide sequence ID" value="NC_014972.1"/>
</dbReference>
<keyword evidence="27" id="KW-1185">Reference proteome</keyword>
<evidence type="ECO:0000256" key="15">
    <source>
        <dbReference type="ARBA" id="ARBA00038456"/>
    </source>
</evidence>
<evidence type="ECO:0000256" key="7">
    <source>
        <dbReference type="ARBA" id="ARBA00022801"/>
    </source>
</evidence>
<keyword evidence="9" id="KW-0809">Transit peptide</keyword>
<dbReference type="AlphaFoldDB" id="A0A7U3YK79"/>
<dbReference type="CDD" id="cd03443">
    <property type="entry name" value="PaaI_thioesterase"/>
    <property type="match status" value="1"/>
</dbReference>
<keyword evidence="6" id="KW-0053">Apoptosis</keyword>
<evidence type="ECO:0000256" key="13">
    <source>
        <dbReference type="ARBA" id="ARBA00035852"/>
    </source>
</evidence>
<evidence type="ECO:0000256" key="6">
    <source>
        <dbReference type="ARBA" id="ARBA00022703"/>
    </source>
</evidence>
<evidence type="ECO:0000259" key="25">
    <source>
        <dbReference type="Pfam" id="PF03061"/>
    </source>
</evidence>
<keyword evidence="8" id="KW-0276">Fatty acid metabolism</keyword>
<evidence type="ECO:0000256" key="22">
    <source>
        <dbReference type="ARBA" id="ARBA00048074"/>
    </source>
</evidence>
<feature type="transmembrane region" description="Helical" evidence="24">
    <location>
        <begin position="122"/>
        <end position="145"/>
    </location>
</feature>
<dbReference type="KEGG" id="dpr:Despr_0735"/>
<dbReference type="Pfam" id="PF03061">
    <property type="entry name" value="4HBT"/>
    <property type="match status" value="1"/>
</dbReference>